<dbReference type="EMBL" id="JFHD01000027">
    <property type="protein sequence ID" value="KDR27144.1"/>
    <property type="molecule type" value="Genomic_DNA"/>
</dbReference>
<organism evidence="1 2">
    <name type="scientific">Caballeronia zhejiangensis</name>
    <dbReference type="NCBI Taxonomy" id="871203"/>
    <lineage>
        <taxon>Bacteria</taxon>
        <taxon>Pseudomonadati</taxon>
        <taxon>Pseudomonadota</taxon>
        <taxon>Betaproteobacteria</taxon>
        <taxon>Burkholderiales</taxon>
        <taxon>Burkholderiaceae</taxon>
        <taxon>Caballeronia</taxon>
    </lineage>
</organism>
<reference evidence="1 2" key="1">
    <citation type="submission" date="2014-03" db="EMBL/GenBank/DDBJ databases">
        <title>Draft Genome Sequences of Four Burkholderia Strains.</title>
        <authorList>
            <person name="Liu X.Y."/>
            <person name="Li C.X."/>
            <person name="Xu J.H."/>
        </authorList>
    </citation>
    <scope>NUCLEOTIDE SEQUENCE [LARGE SCALE GENOMIC DNA]</scope>
    <source>
        <strain evidence="1 2">OP-1</strain>
    </source>
</reference>
<dbReference type="AlphaFoldDB" id="A0A656QI51"/>
<evidence type="ECO:0000313" key="2">
    <source>
        <dbReference type="Proteomes" id="UP000027451"/>
    </source>
</evidence>
<dbReference type="Proteomes" id="UP000027451">
    <property type="component" value="Unassembled WGS sequence"/>
</dbReference>
<accession>A0A656QI51</accession>
<gene>
    <name evidence="1" type="ORF">BG60_18205</name>
</gene>
<keyword evidence="2" id="KW-1185">Reference proteome</keyword>
<evidence type="ECO:0000313" key="1">
    <source>
        <dbReference type="EMBL" id="KDR27144.1"/>
    </source>
</evidence>
<comment type="caution">
    <text evidence="1">The sequence shown here is derived from an EMBL/GenBank/DDBJ whole genome shotgun (WGS) entry which is preliminary data.</text>
</comment>
<name>A0A656QI51_9BURK</name>
<protein>
    <submittedName>
        <fullName evidence="1">Uncharacterized protein</fullName>
    </submittedName>
</protein>
<sequence>MTDKEINLRAGLAAFSDVDRVVAVNLDQFDPLNSRDDLIKLLVETGISFSRPREGDIVAEDGSSSVEVTIRRNDVVAAAARAACELAASWIDDHDVQAWKVATGRFAR</sequence>
<dbReference type="RefSeq" id="WP_051996641.1">
    <property type="nucleotide sequence ID" value="NZ_JFHD01000027.1"/>
</dbReference>
<proteinExistence type="predicted"/>